<dbReference type="STRING" id="92487.SAMN02745130_02839"/>
<evidence type="ECO:0000313" key="4">
    <source>
        <dbReference type="EMBL" id="SKA87557.1"/>
    </source>
</evidence>
<dbReference type="InterPro" id="IPR038492">
    <property type="entry name" value="GBBH-like_N_sf"/>
</dbReference>
<feature type="domain" description="Gamma-butyrobetaine hydroxylase-like N-terminal" evidence="3">
    <location>
        <begin position="7"/>
        <end position="90"/>
    </location>
</feature>
<evidence type="ECO:0000256" key="2">
    <source>
        <dbReference type="ARBA" id="ARBA00023004"/>
    </source>
</evidence>
<keyword evidence="1" id="KW-0479">Metal-binding</keyword>
<keyword evidence="2" id="KW-0408">Iron</keyword>
<name>A0A1T4XDU0_9GAMM</name>
<dbReference type="EMBL" id="FUYB01000016">
    <property type="protein sequence ID" value="SKA87557.1"/>
    <property type="molecule type" value="Genomic_DNA"/>
</dbReference>
<gene>
    <name evidence="4" type="ORF">SAMN02745130_02839</name>
</gene>
<dbReference type="Proteomes" id="UP000190460">
    <property type="component" value="Unassembled WGS sequence"/>
</dbReference>
<accession>A0A1T4XDU0</accession>
<keyword evidence="5" id="KW-1185">Reference proteome</keyword>
<dbReference type="RefSeq" id="WP_078923292.1">
    <property type="nucleotide sequence ID" value="NZ_FUYB01000016.1"/>
</dbReference>
<dbReference type="PANTHER" id="PTHR35303:SF5">
    <property type="entry name" value="OS02G0197800 PROTEIN"/>
    <property type="match status" value="1"/>
</dbReference>
<organism evidence="4 5">
    <name type="scientific">Thiothrix eikelboomii</name>
    <dbReference type="NCBI Taxonomy" id="92487"/>
    <lineage>
        <taxon>Bacteria</taxon>
        <taxon>Pseudomonadati</taxon>
        <taxon>Pseudomonadota</taxon>
        <taxon>Gammaproteobacteria</taxon>
        <taxon>Thiotrichales</taxon>
        <taxon>Thiotrichaceae</taxon>
        <taxon>Thiothrix</taxon>
    </lineage>
</organism>
<dbReference type="InterPro" id="IPR010376">
    <property type="entry name" value="GBBH-like_N"/>
</dbReference>
<evidence type="ECO:0000313" key="5">
    <source>
        <dbReference type="Proteomes" id="UP000190460"/>
    </source>
</evidence>
<proteinExistence type="predicted"/>
<protein>
    <submittedName>
        <fullName evidence="4">DUF971 family protein</fullName>
    </submittedName>
</protein>
<dbReference type="Pfam" id="PF06155">
    <property type="entry name" value="GBBH-like_N"/>
    <property type="match status" value="1"/>
</dbReference>
<evidence type="ECO:0000259" key="3">
    <source>
        <dbReference type="Pfam" id="PF06155"/>
    </source>
</evidence>
<dbReference type="OrthoDB" id="9794178at2"/>
<reference evidence="4 5" key="1">
    <citation type="submission" date="2017-02" db="EMBL/GenBank/DDBJ databases">
        <authorList>
            <person name="Peterson S.W."/>
        </authorList>
    </citation>
    <scope>NUCLEOTIDE SEQUENCE [LARGE SCALE GENOMIC DNA]</scope>
    <source>
        <strain evidence="4 5">ATCC 49788</strain>
    </source>
</reference>
<evidence type="ECO:0000256" key="1">
    <source>
        <dbReference type="ARBA" id="ARBA00022723"/>
    </source>
</evidence>
<dbReference type="Gene3D" id="3.30.2020.30">
    <property type="match status" value="1"/>
</dbReference>
<dbReference type="AlphaFoldDB" id="A0A1T4XDU0"/>
<dbReference type="PANTHER" id="PTHR35303">
    <property type="entry name" value="OS02G0197800 PROTEIN"/>
    <property type="match status" value="1"/>
</dbReference>
<sequence>MTPTNLTLNQKSRELVIEWPDGETHTLSCEYLRVYSPSAEVRGHGPGQEKLQIGKENVNITAIEPVGYYAVKLVFDDNHDSGLYDWKLLYDLGKHQQQHWDDYLTRLAAHGYQRKAPGQII</sequence>
<dbReference type="GO" id="GO:0046872">
    <property type="term" value="F:metal ion binding"/>
    <property type="evidence" value="ECO:0007669"/>
    <property type="project" value="UniProtKB-KW"/>
</dbReference>